<reference evidence="1 2" key="1">
    <citation type="journal article" date="2015" name="Genom Data">
        <title>Draft genome sequence of a multidrug-resistant Chryseobacterium indologenes isolate from Malaysia.</title>
        <authorList>
            <person name="Yu C.Y."/>
            <person name="Ang G.Y."/>
            <person name="Cheng H.J."/>
            <person name="Cheong Y.M."/>
            <person name="Yin W.F."/>
            <person name="Chan K.G."/>
        </authorList>
    </citation>
    <scope>NUCLEOTIDE SEQUENCE [LARGE SCALE GENOMIC DNA]</scope>
    <source>
        <strain evidence="1 2">CI_885</strain>
    </source>
</reference>
<sequence>MKCTEKKIENFTITETPDKVTVDYKKTSKDCFDAAITVIIGILISIATYFLLFQGIKTMSYITIAGGLIFAFQAVYQTISGISRVFQPVKNLLIIDKNTKKLISKHSLLSSKTFLLDEVETLLVIGQKEKIFTGEQLKRTYCTITLKLKNNSAEQLFIINTNRFFQISSKKTETELYTQAKRLTSELNKHLKLNYT</sequence>
<comment type="caution">
    <text evidence="1">The sequence shown here is derived from an EMBL/GenBank/DDBJ whole genome shotgun (WGS) entry which is preliminary data.</text>
</comment>
<evidence type="ECO:0000313" key="2">
    <source>
        <dbReference type="Proteomes" id="UP000037953"/>
    </source>
</evidence>
<evidence type="ECO:0000313" key="1">
    <source>
        <dbReference type="EMBL" id="KPE50498.1"/>
    </source>
</evidence>
<gene>
    <name evidence="1" type="ORF">AOB46_13990</name>
</gene>
<dbReference type="PATRIC" id="fig|253.9.peg.4680"/>
<dbReference type="Proteomes" id="UP000037953">
    <property type="component" value="Unassembled WGS sequence"/>
</dbReference>
<organism evidence="1 2">
    <name type="scientific">Chryseobacterium indologenes</name>
    <name type="common">Flavobacterium indologenes</name>
    <dbReference type="NCBI Taxonomy" id="253"/>
    <lineage>
        <taxon>Bacteria</taxon>
        <taxon>Pseudomonadati</taxon>
        <taxon>Bacteroidota</taxon>
        <taxon>Flavobacteriia</taxon>
        <taxon>Flavobacteriales</taxon>
        <taxon>Weeksellaceae</taxon>
        <taxon>Chryseobacterium group</taxon>
        <taxon>Chryseobacterium</taxon>
    </lineage>
</organism>
<dbReference type="RefSeq" id="WP_062700405.1">
    <property type="nucleotide sequence ID" value="NZ_LJOD01000009.1"/>
</dbReference>
<proteinExistence type="predicted"/>
<dbReference type="OrthoDB" id="1272940at2"/>
<reference evidence="2" key="2">
    <citation type="submission" date="2015-09" db="EMBL/GenBank/DDBJ databases">
        <title>Draft genome sequence of a multidrug-resistant Chryseobacterium indologenes isolate from Malaysia.</title>
        <authorList>
            <person name="Yu C.Y."/>
            <person name="Ang G.Y."/>
            <person name="Chan K.-G."/>
        </authorList>
    </citation>
    <scope>NUCLEOTIDE SEQUENCE [LARGE SCALE GENOMIC DNA]</scope>
    <source>
        <strain evidence="2">CI_885</strain>
    </source>
</reference>
<accession>A0A0N0ZTU6</accession>
<protein>
    <submittedName>
        <fullName evidence="1">Uncharacterized protein</fullName>
    </submittedName>
</protein>
<dbReference type="AlphaFoldDB" id="A0A0N0ZTU6"/>
<name>A0A0N0ZTU6_CHRID</name>
<dbReference type="EMBL" id="LJOD01000009">
    <property type="protein sequence ID" value="KPE50498.1"/>
    <property type="molecule type" value="Genomic_DNA"/>
</dbReference>